<evidence type="ECO:0000256" key="4">
    <source>
        <dbReference type="ARBA" id="ARBA00022692"/>
    </source>
</evidence>
<dbReference type="InterPro" id="IPR027417">
    <property type="entry name" value="P-loop_NTPase"/>
</dbReference>
<organism evidence="8 9">
    <name type="scientific">Enterococcus termitis</name>
    <dbReference type="NCBI Taxonomy" id="332950"/>
    <lineage>
        <taxon>Bacteria</taxon>
        <taxon>Bacillati</taxon>
        <taxon>Bacillota</taxon>
        <taxon>Bacilli</taxon>
        <taxon>Lactobacillales</taxon>
        <taxon>Enterococcaceae</taxon>
        <taxon>Enterococcus</taxon>
    </lineage>
</organism>
<dbReference type="AlphaFoldDB" id="A0A1E5H1C4"/>
<dbReference type="Gene3D" id="3.40.50.300">
    <property type="entry name" value="P-loop containing nucleotide triphosphate hydrolases"/>
    <property type="match status" value="1"/>
</dbReference>
<dbReference type="GO" id="GO:0005886">
    <property type="term" value="C:plasma membrane"/>
    <property type="evidence" value="ECO:0007669"/>
    <property type="project" value="UniProtKB-SubCell"/>
</dbReference>
<comment type="similarity">
    <text evidence="2">Belongs to the VirD4/TraG family.</text>
</comment>
<accession>A0A1E5H1C4</accession>
<evidence type="ECO:0000256" key="5">
    <source>
        <dbReference type="ARBA" id="ARBA00022989"/>
    </source>
</evidence>
<dbReference type="InterPro" id="IPR003688">
    <property type="entry name" value="TraG/VirD4"/>
</dbReference>
<dbReference type="Pfam" id="PF02534">
    <property type="entry name" value="T4SS-DNA_transf"/>
    <property type="match status" value="1"/>
</dbReference>
<evidence type="ECO:0000256" key="7">
    <source>
        <dbReference type="SAM" id="Phobius"/>
    </source>
</evidence>
<evidence type="ECO:0000256" key="6">
    <source>
        <dbReference type="ARBA" id="ARBA00023136"/>
    </source>
</evidence>
<feature type="transmembrane region" description="Helical" evidence="7">
    <location>
        <begin position="35"/>
        <end position="55"/>
    </location>
</feature>
<feature type="transmembrane region" description="Helical" evidence="7">
    <location>
        <begin position="83"/>
        <end position="108"/>
    </location>
</feature>
<evidence type="ECO:0000256" key="1">
    <source>
        <dbReference type="ARBA" id="ARBA00004651"/>
    </source>
</evidence>
<dbReference type="InterPro" id="IPR051539">
    <property type="entry name" value="T4SS-coupling_protein"/>
</dbReference>
<sequence length="855" mass="98289">MIRPFKESKLGKQTWRNADKTPYKNAERFLGLRRILIPLSILLMAITPFFVNYVFSFFDLLTDVFSEGLFSGANWERLWQPVYFIRFPFSSGFTTVFYVLLILVLYFFEVKHMYKLRKGFMPLEEHMTEATSRWSYPKELDSQYETMATDNLDDYDGPAGIPIGTAPRSLEDLEKGRVREYIADESTNTAIVGETRAGKGVFGVEKIIDGLSRTKKVLDKVSMVIHDPSGELYLKWKKLLEKRGYVVKLLNLIDTYVSDSTNPLMLVAHYYKQYLFGETEVERNKGLDQAQAELATLCYSYFNDDNAKEKIWQNSSIALFSAGTQALMEEALLLDRPELINVYTILNMIAEMNGDRIAHVDHPILVAAEPDKQKRTVLFTEFKGKAVLDFYFTQLPEGHPARISYQDIKASAPAAATIGNVVTNMLSDMKAFRRTGNAKLMAQTSFDYMDLGFGKKPMAVFIVVSDQDKSNHAIAANFIDQSFKELNKKGLRQPNRKLKRRVCYLDEEFGNMVKVPEQGAKTTDGLKVGISHVFVMQNYEQVDKYGEGEAATILSNCGNIIVVKTKSKKTRETIIDDLGNRANLSLSRQGKPGETDRTLTDSVERIPMVTKDELARIPFGRTIVIRSMKTHDLKGKVIENIYPIYNRDDTKMEEAWKYLPYEECSWDDIEELYDDAPHTRIRMDDLLYKVDVSEIPLKEARRKAIMEESELDEIESEEFIDTTLEETGPSKVLEIRKQEPAKQENMPLKEDSPKGSSILMYQNEVLSELELIFDDYIRSDIQKQKIWEGFPYPFVKKISRCVRVYYEDKPRYISEYESLLEGNSTIIDLKNWLSNVGREELFQQVIDLIETGGMR</sequence>
<keyword evidence="4 7" id="KW-0812">Transmembrane</keyword>
<protein>
    <recommendedName>
        <fullName evidence="10">TraD/TraG TraM recognition site domain-containing protein</fullName>
    </recommendedName>
</protein>
<comment type="caution">
    <text evidence="8">The sequence shown here is derived from an EMBL/GenBank/DDBJ whole genome shotgun (WGS) entry which is preliminary data.</text>
</comment>
<name>A0A1E5H1C4_9ENTE</name>
<keyword evidence="6 7" id="KW-0472">Membrane</keyword>
<gene>
    <name evidence="8" type="ORF">BCR25_15965</name>
</gene>
<comment type="subcellular location">
    <subcellularLocation>
        <location evidence="1">Cell membrane</location>
        <topology evidence="1">Multi-pass membrane protein</topology>
    </subcellularLocation>
</comment>
<dbReference type="Proteomes" id="UP000095094">
    <property type="component" value="Unassembled WGS sequence"/>
</dbReference>
<keyword evidence="9" id="KW-1185">Reference proteome</keyword>
<dbReference type="EMBL" id="MIJY01000005">
    <property type="protein sequence ID" value="OEG18694.1"/>
    <property type="molecule type" value="Genomic_DNA"/>
</dbReference>
<evidence type="ECO:0008006" key="10">
    <source>
        <dbReference type="Google" id="ProtNLM"/>
    </source>
</evidence>
<keyword evidence="5 7" id="KW-1133">Transmembrane helix</keyword>
<proteinExistence type="inferred from homology"/>
<evidence type="ECO:0000313" key="9">
    <source>
        <dbReference type="Proteomes" id="UP000095094"/>
    </source>
</evidence>
<dbReference type="CDD" id="cd01127">
    <property type="entry name" value="TrwB_TraG_TraD_VirD4"/>
    <property type="match status" value="1"/>
</dbReference>
<evidence type="ECO:0000256" key="2">
    <source>
        <dbReference type="ARBA" id="ARBA00008806"/>
    </source>
</evidence>
<dbReference type="PANTHER" id="PTHR37937">
    <property type="entry name" value="CONJUGATIVE TRANSFER: DNA TRANSPORT"/>
    <property type="match status" value="1"/>
</dbReference>
<keyword evidence="3" id="KW-1003">Cell membrane</keyword>
<dbReference type="SUPFAM" id="SSF52540">
    <property type="entry name" value="P-loop containing nucleoside triphosphate hydrolases"/>
    <property type="match status" value="1"/>
</dbReference>
<evidence type="ECO:0000256" key="3">
    <source>
        <dbReference type="ARBA" id="ARBA00022475"/>
    </source>
</evidence>
<dbReference type="PANTHER" id="PTHR37937:SF1">
    <property type="entry name" value="CONJUGATIVE TRANSFER: DNA TRANSPORT"/>
    <property type="match status" value="1"/>
</dbReference>
<reference evidence="9" key="1">
    <citation type="submission" date="2016-09" db="EMBL/GenBank/DDBJ databases">
        <authorList>
            <person name="Gulvik C.A."/>
        </authorList>
    </citation>
    <scope>NUCLEOTIDE SEQUENCE [LARGE SCALE GENOMIC DNA]</scope>
    <source>
        <strain evidence="9">LMG 8895</strain>
    </source>
</reference>
<evidence type="ECO:0000313" key="8">
    <source>
        <dbReference type="EMBL" id="OEG18694.1"/>
    </source>
</evidence>